<dbReference type="Gene3D" id="2.30.180.10">
    <property type="entry name" value="FAS1 domain"/>
    <property type="match status" value="1"/>
</dbReference>
<comment type="similarity">
    <text evidence="1">Belongs to the fasciclin-like AGP family.</text>
</comment>
<keyword evidence="4" id="KW-0732">Signal</keyword>
<evidence type="ECO:0000256" key="3">
    <source>
        <dbReference type="SAM" id="MobiDB-lite"/>
    </source>
</evidence>
<dbReference type="PANTHER" id="PTHR33985">
    <property type="entry name" value="OS02G0491300 PROTEIN-RELATED"/>
    <property type="match status" value="1"/>
</dbReference>
<dbReference type="PANTHER" id="PTHR33985:SF36">
    <property type="entry name" value="FAS1 DOMAIN-CONTAINING PROTEIN"/>
    <property type="match status" value="1"/>
</dbReference>
<dbReference type="InterPro" id="IPR000782">
    <property type="entry name" value="FAS1_domain"/>
</dbReference>
<feature type="region of interest" description="Disordered" evidence="3">
    <location>
        <begin position="186"/>
        <end position="221"/>
    </location>
</feature>
<dbReference type="Proteomes" id="UP000694864">
    <property type="component" value="Chromosome 17"/>
</dbReference>
<dbReference type="RefSeq" id="XP_010480777.1">
    <property type="nucleotide sequence ID" value="XM_010482475.1"/>
</dbReference>
<proteinExistence type="inferred from homology"/>
<accession>A0ABM0X4Z8</accession>
<organism evidence="6 7">
    <name type="scientific">Camelina sativa</name>
    <name type="common">False flax</name>
    <name type="synonym">Myagrum sativum</name>
    <dbReference type="NCBI Taxonomy" id="90675"/>
    <lineage>
        <taxon>Eukaryota</taxon>
        <taxon>Viridiplantae</taxon>
        <taxon>Streptophyta</taxon>
        <taxon>Embryophyta</taxon>
        <taxon>Tracheophyta</taxon>
        <taxon>Spermatophyta</taxon>
        <taxon>Magnoliopsida</taxon>
        <taxon>eudicotyledons</taxon>
        <taxon>Gunneridae</taxon>
        <taxon>Pentapetalae</taxon>
        <taxon>rosids</taxon>
        <taxon>malvids</taxon>
        <taxon>Brassicales</taxon>
        <taxon>Brassicaceae</taxon>
        <taxon>Camelineae</taxon>
        <taxon>Camelina</taxon>
    </lineage>
</organism>
<evidence type="ECO:0000256" key="4">
    <source>
        <dbReference type="SAM" id="SignalP"/>
    </source>
</evidence>
<evidence type="ECO:0000313" key="6">
    <source>
        <dbReference type="Proteomes" id="UP000694864"/>
    </source>
</evidence>
<evidence type="ECO:0000313" key="7">
    <source>
        <dbReference type="RefSeq" id="XP_010480777.1"/>
    </source>
</evidence>
<dbReference type="InterPro" id="IPR036378">
    <property type="entry name" value="FAS1_dom_sf"/>
</dbReference>
<evidence type="ECO:0000259" key="5">
    <source>
        <dbReference type="PROSITE" id="PS50213"/>
    </source>
</evidence>
<name>A0ABM0X4Z8_CAMSA</name>
<feature type="domain" description="FAS1" evidence="5">
    <location>
        <begin position="34"/>
        <end position="174"/>
    </location>
</feature>
<dbReference type="GeneID" id="104759568"/>
<feature type="chain" id="PRO_5046453784" evidence="4">
    <location>
        <begin position="23"/>
        <end position="249"/>
    </location>
</feature>
<dbReference type="SUPFAM" id="SSF82153">
    <property type="entry name" value="FAS1 domain"/>
    <property type="match status" value="1"/>
</dbReference>
<dbReference type="SMART" id="SM00554">
    <property type="entry name" value="FAS1"/>
    <property type="match status" value="1"/>
</dbReference>
<feature type="signal peptide" evidence="4">
    <location>
        <begin position="1"/>
        <end position="22"/>
    </location>
</feature>
<gene>
    <name evidence="7" type="primary">LOC104759568</name>
</gene>
<evidence type="ECO:0000256" key="2">
    <source>
        <dbReference type="ARBA" id="ARBA00022974"/>
    </source>
</evidence>
<dbReference type="InterPro" id="IPR052806">
    <property type="entry name" value="Fasciclin-like_AGP"/>
</dbReference>
<reference evidence="7" key="2">
    <citation type="submission" date="2025-08" db="UniProtKB">
        <authorList>
            <consortium name="RefSeq"/>
        </authorList>
    </citation>
    <scope>IDENTIFICATION</scope>
    <source>
        <tissue evidence="7">Leaf</tissue>
    </source>
</reference>
<evidence type="ECO:0000256" key="1">
    <source>
        <dbReference type="ARBA" id="ARBA00007843"/>
    </source>
</evidence>
<keyword evidence="2" id="KW-0654">Proteoglycan</keyword>
<keyword evidence="2" id="KW-0325">Glycoprotein</keyword>
<keyword evidence="6" id="KW-1185">Reference proteome</keyword>
<reference evidence="6" key="1">
    <citation type="journal article" date="2014" name="Nat. Commun.">
        <title>The emerging biofuel crop Camelina sativa retains a highly undifferentiated hexaploid genome structure.</title>
        <authorList>
            <person name="Kagale S."/>
            <person name="Koh C."/>
            <person name="Nixon J."/>
            <person name="Bollina V."/>
            <person name="Clarke W.E."/>
            <person name="Tuteja R."/>
            <person name="Spillane C."/>
            <person name="Robinson S.J."/>
            <person name="Links M.G."/>
            <person name="Clarke C."/>
            <person name="Higgins E.E."/>
            <person name="Huebert T."/>
            <person name="Sharpe A.G."/>
            <person name="Parkin I.A."/>
        </authorList>
    </citation>
    <scope>NUCLEOTIDE SEQUENCE [LARGE SCALE GENOMIC DNA]</scope>
    <source>
        <strain evidence="6">cv. DH55</strain>
    </source>
</reference>
<feature type="compositionally biased region" description="Basic residues" evidence="3">
    <location>
        <begin position="191"/>
        <end position="203"/>
    </location>
</feature>
<sequence>MATSSHLLLIILITTVSLLTSAASPPPYLTSQDHQHADRIIEAMIGAGDFRDWAADFLSSVDDQFGIPLSATFFIPSDFDSADVSSSSTGDNANNPLRLSVAYHIVPQRLSFTDLRLLKPLSRLPTLLPGNSIVVTNNSASGYTLDGVLVSEPDLFISSSIALHGVASTLDFSRYGDLGNGDTAFADSLRPRRRSRRRRRHQHGGFGPLGGNDDNGDGDDTNQTSVSLFTAHYSSTGSFLVPLVALALF</sequence>
<dbReference type="PROSITE" id="PS50213">
    <property type="entry name" value="FAS1"/>
    <property type="match status" value="1"/>
</dbReference>
<protein>
    <submittedName>
        <fullName evidence="7">FAS1 domain-containing protein SELMODRAFT_448915-like</fullName>
    </submittedName>
</protein>